<organism evidence="2 3">
    <name type="scientific">Pilimelia terevasa</name>
    <dbReference type="NCBI Taxonomy" id="53372"/>
    <lineage>
        <taxon>Bacteria</taxon>
        <taxon>Bacillati</taxon>
        <taxon>Actinomycetota</taxon>
        <taxon>Actinomycetes</taxon>
        <taxon>Micromonosporales</taxon>
        <taxon>Micromonosporaceae</taxon>
        <taxon>Pilimelia</taxon>
    </lineage>
</organism>
<evidence type="ECO:0000313" key="2">
    <source>
        <dbReference type="EMBL" id="GGK42025.1"/>
    </source>
</evidence>
<reference evidence="2" key="1">
    <citation type="journal article" date="2014" name="Int. J. Syst. Evol. Microbiol.">
        <title>Complete genome sequence of Corynebacterium casei LMG S-19264T (=DSM 44701T), isolated from a smear-ripened cheese.</title>
        <authorList>
            <consortium name="US DOE Joint Genome Institute (JGI-PGF)"/>
            <person name="Walter F."/>
            <person name="Albersmeier A."/>
            <person name="Kalinowski J."/>
            <person name="Ruckert C."/>
        </authorList>
    </citation>
    <scope>NUCLEOTIDE SEQUENCE</scope>
    <source>
        <strain evidence="2">JCM 3091</strain>
    </source>
</reference>
<dbReference type="RefSeq" id="WP_189115773.1">
    <property type="nucleotide sequence ID" value="NZ_BMQC01000021.1"/>
</dbReference>
<feature type="transmembrane region" description="Helical" evidence="1">
    <location>
        <begin position="12"/>
        <end position="28"/>
    </location>
</feature>
<feature type="transmembrane region" description="Helical" evidence="1">
    <location>
        <begin position="82"/>
        <end position="100"/>
    </location>
</feature>
<sequence length="158" mass="15844">MIRAGSSTEATAAAIYGVIVGAAVMAAAPQDSAAAVVLSVAATLVIYWAAERFARMVAARIHEGRRPPWPVIRAQLSQGWELLTASALPVAVLVAARLLGAPVADAVTAGLVCSTVLLGGAGWQIGADGRLTAAERAAAAALVGGLGIGMVVLKTLLH</sequence>
<feature type="transmembrane region" description="Helical" evidence="1">
    <location>
        <begin position="106"/>
        <end position="125"/>
    </location>
</feature>
<comment type="caution">
    <text evidence="2">The sequence shown here is derived from an EMBL/GenBank/DDBJ whole genome shotgun (WGS) entry which is preliminary data.</text>
</comment>
<dbReference type="AlphaFoldDB" id="A0A8J3BVQ8"/>
<feature type="transmembrane region" description="Helical" evidence="1">
    <location>
        <begin position="34"/>
        <end position="50"/>
    </location>
</feature>
<dbReference type="EMBL" id="BMQC01000021">
    <property type="protein sequence ID" value="GGK42025.1"/>
    <property type="molecule type" value="Genomic_DNA"/>
</dbReference>
<evidence type="ECO:0000256" key="1">
    <source>
        <dbReference type="SAM" id="Phobius"/>
    </source>
</evidence>
<reference evidence="2" key="2">
    <citation type="submission" date="2020-09" db="EMBL/GenBank/DDBJ databases">
        <authorList>
            <person name="Sun Q."/>
            <person name="Ohkuma M."/>
        </authorList>
    </citation>
    <scope>NUCLEOTIDE SEQUENCE</scope>
    <source>
        <strain evidence="2">JCM 3091</strain>
    </source>
</reference>
<keyword evidence="3" id="KW-1185">Reference proteome</keyword>
<proteinExistence type="predicted"/>
<name>A0A8J3BVQ8_9ACTN</name>
<keyword evidence="1" id="KW-0812">Transmembrane</keyword>
<feature type="transmembrane region" description="Helical" evidence="1">
    <location>
        <begin position="137"/>
        <end position="157"/>
    </location>
</feature>
<protein>
    <submittedName>
        <fullName evidence="2">Uncharacterized protein</fullName>
    </submittedName>
</protein>
<dbReference type="Proteomes" id="UP000662200">
    <property type="component" value="Unassembled WGS sequence"/>
</dbReference>
<keyword evidence="1" id="KW-1133">Transmembrane helix</keyword>
<accession>A0A8J3BVQ8</accession>
<keyword evidence="1" id="KW-0472">Membrane</keyword>
<evidence type="ECO:0000313" key="3">
    <source>
        <dbReference type="Proteomes" id="UP000662200"/>
    </source>
</evidence>
<gene>
    <name evidence="2" type="ORF">GCM10010124_38530</name>
</gene>